<dbReference type="AlphaFoldDB" id="A0A317UQL5"/>
<sequence>MAPPAASLRVAGPHPCPFSPAAPLMIQFHPANWQIPFASTHPCAGPGRQPQRSPATAGAGHLPGPRRERRPASRPCPTGPPDPRRLPSCVQTLRCPKVIRGGVVEAHRIPTAVLRGQLASPLQKEEGPRLGACAPSRCPLQPPGAAGLVSGGVVTQI</sequence>
<accession>A0A317UQL5</accession>
<reference evidence="2 3" key="1">
    <citation type="submission" date="2016-12" db="EMBL/GenBank/DDBJ databases">
        <title>The genomes of Aspergillus section Nigri reveals drivers in fungal speciation.</title>
        <authorList>
            <consortium name="DOE Joint Genome Institute"/>
            <person name="Vesth T.C."/>
            <person name="Nybo J."/>
            <person name="Theobald S."/>
            <person name="Brandl J."/>
            <person name="Frisvad J.C."/>
            <person name="Nielsen K.F."/>
            <person name="Lyhne E.K."/>
            <person name="Kogle M.E."/>
            <person name="Kuo A."/>
            <person name="Riley R."/>
            <person name="Clum A."/>
            <person name="Nolan M."/>
            <person name="Lipzen A."/>
            <person name="Salamov A."/>
            <person name="Henrissat B."/>
            <person name="Wiebenga A."/>
            <person name="De Vries R.P."/>
            <person name="Grigoriev I.V."/>
            <person name="Mortensen U.H."/>
            <person name="Andersen M.R."/>
            <person name="Baker S.E."/>
        </authorList>
    </citation>
    <scope>NUCLEOTIDE SEQUENCE [LARGE SCALE GENOMIC DNA]</scope>
    <source>
        <strain evidence="2 3">CBS 115572</strain>
    </source>
</reference>
<evidence type="ECO:0000313" key="2">
    <source>
        <dbReference type="EMBL" id="PWY63865.1"/>
    </source>
</evidence>
<dbReference type="EMBL" id="MSFK01000106">
    <property type="protein sequence ID" value="PWY63865.1"/>
    <property type="molecule type" value="Genomic_DNA"/>
</dbReference>
<proteinExistence type="predicted"/>
<name>A0A317UQL5_9EURO</name>
<gene>
    <name evidence="2" type="ORF">BO94DRAFT_480640</name>
</gene>
<evidence type="ECO:0000256" key="1">
    <source>
        <dbReference type="SAM" id="MobiDB-lite"/>
    </source>
</evidence>
<comment type="caution">
    <text evidence="2">The sequence shown here is derived from an EMBL/GenBank/DDBJ whole genome shotgun (WGS) entry which is preliminary data.</text>
</comment>
<organism evidence="2 3">
    <name type="scientific">Aspergillus sclerotioniger CBS 115572</name>
    <dbReference type="NCBI Taxonomy" id="1450535"/>
    <lineage>
        <taxon>Eukaryota</taxon>
        <taxon>Fungi</taxon>
        <taxon>Dikarya</taxon>
        <taxon>Ascomycota</taxon>
        <taxon>Pezizomycotina</taxon>
        <taxon>Eurotiomycetes</taxon>
        <taxon>Eurotiomycetidae</taxon>
        <taxon>Eurotiales</taxon>
        <taxon>Aspergillaceae</taxon>
        <taxon>Aspergillus</taxon>
        <taxon>Aspergillus subgen. Circumdati</taxon>
    </lineage>
</organism>
<protein>
    <submittedName>
        <fullName evidence="2">Uncharacterized protein</fullName>
    </submittedName>
</protein>
<evidence type="ECO:0000313" key="3">
    <source>
        <dbReference type="Proteomes" id="UP000246702"/>
    </source>
</evidence>
<dbReference type="Proteomes" id="UP000246702">
    <property type="component" value="Unassembled WGS sequence"/>
</dbReference>
<keyword evidence="3" id="KW-1185">Reference proteome</keyword>
<feature type="region of interest" description="Disordered" evidence="1">
    <location>
        <begin position="39"/>
        <end position="88"/>
    </location>
</feature>